<gene>
    <name evidence="1" type="ORF">AVEN_274226_1</name>
</gene>
<comment type="caution">
    <text evidence="1">The sequence shown here is derived from an EMBL/GenBank/DDBJ whole genome shotgun (WGS) entry which is preliminary data.</text>
</comment>
<reference evidence="1 2" key="1">
    <citation type="journal article" date="2019" name="Sci. Rep.">
        <title>Orb-weaving spider Araneus ventricosus genome elucidates the spidroin gene catalogue.</title>
        <authorList>
            <person name="Kono N."/>
            <person name="Nakamura H."/>
            <person name="Ohtoshi R."/>
            <person name="Moran D.A.P."/>
            <person name="Shinohara A."/>
            <person name="Yoshida Y."/>
            <person name="Fujiwara M."/>
            <person name="Mori M."/>
            <person name="Tomita M."/>
            <person name="Arakawa K."/>
        </authorList>
    </citation>
    <scope>NUCLEOTIDE SEQUENCE [LARGE SCALE GENOMIC DNA]</scope>
</reference>
<dbReference type="AlphaFoldDB" id="A0A4Y2G567"/>
<name>A0A4Y2G567_ARAVE</name>
<organism evidence="1 2">
    <name type="scientific">Araneus ventricosus</name>
    <name type="common">Orbweaver spider</name>
    <name type="synonym">Epeira ventricosa</name>
    <dbReference type="NCBI Taxonomy" id="182803"/>
    <lineage>
        <taxon>Eukaryota</taxon>
        <taxon>Metazoa</taxon>
        <taxon>Ecdysozoa</taxon>
        <taxon>Arthropoda</taxon>
        <taxon>Chelicerata</taxon>
        <taxon>Arachnida</taxon>
        <taxon>Araneae</taxon>
        <taxon>Araneomorphae</taxon>
        <taxon>Entelegynae</taxon>
        <taxon>Araneoidea</taxon>
        <taxon>Araneidae</taxon>
        <taxon>Araneus</taxon>
    </lineage>
</organism>
<sequence length="84" mass="9110">MAYCLTALSGVKSSKSGISESVALADCVFKYVDTECVMLENRLHTFVEDKFHITTTNIDVSGGLANGAHGKLVHVEFNEENNVC</sequence>
<keyword evidence="2" id="KW-1185">Reference proteome</keyword>
<dbReference type="OrthoDB" id="10071389at2759"/>
<dbReference type="EMBL" id="BGPR01001218">
    <property type="protein sequence ID" value="GBM48511.1"/>
    <property type="molecule type" value="Genomic_DNA"/>
</dbReference>
<accession>A0A4Y2G567</accession>
<dbReference type="Proteomes" id="UP000499080">
    <property type="component" value="Unassembled WGS sequence"/>
</dbReference>
<evidence type="ECO:0000313" key="1">
    <source>
        <dbReference type="EMBL" id="GBM48511.1"/>
    </source>
</evidence>
<protein>
    <submittedName>
        <fullName evidence="1">Uncharacterized protein</fullName>
    </submittedName>
</protein>
<proteinExistence type="predicted"/>
<evidence type="ECO:0000313" key="2">
    <source>
        <dbReference type="Proteomes" id="UP000499080"/>
    </source>
</evidence>